<feature type="region of interest" description="Disordered" evidence="1">
    <location>
        <begin position="576"/>
        <end position="596"/>
    </location>
</feature>
<feature type="region of interest" description="Disordered" evidence="1">
    <location>
        <begin position="510"/>
        <end position="552"/>
    </location>
</feature>
<accession>A0AAE0XM43</accession>
<feature type="region of interest" description="Disordered" evidence="1">
    <location>
        <begin position="339"/>
        <end position="368"/>
    </location>
</feature>
<dbReference type="Proteomes" id="UP001283361">
    <property type="component" value="Unassembled WGS sequence"/>
</dbReference>
<comment type="caution">
    <text evidence="3">The sequence shown here is derived from an EMBL/GenBank/DDBJ whole genome shotgun (WGS) entry which is preliminary data.</text>
</comment>
<organism evidence="3 4">
    <name type="scientific">Elysia crispata</name>
    <name type="common">lettuce slug</name>
    <dbReference type="NCBI Taxonomy" id="231223"/>
    <lineage>
        <taxon>Eukaryota</taxon>
        <taxon>Metazoa</taxon>
        <taxon>Spiralia</taxon>
        <taxon>Lophotrochozoa</taxon>
        <taxon>Mollusca</taxon>
        <taxon>Gastropoda</taxon>
        <taxon>Heterobranchia</taxon>
        <taxon>Euthyneura</taxon>
        <taxon>Panpulmonata</taxon>
        <taxon>Sacoglossa</taxon>
        <taxon>Placobranchoidea</taxon>
        <taxon>Plakobranchidae</taxon>
        <taxon>Elysia</taxon>
    </lineage>
</organism>
<reference evidence="3" key="1">
    <citation type="journal article" date="2023" name="G3 (Bethesda)">
        <title>A reference genome for the long-term kleptoplast-retaining sea slug Elysia crispata morphotype clarki.</title>
        <authorList>
            <person name="Eastman K.E."/>
            <person name="Pendleton A.L."/>
            <person name="Shaikh M.A."/>
            <person name="Suttiyut T."/>
            <person name="Ogas R."/>
            <person name="Tomko P."/>
            <person name="Gavelis G."/>
            <person name="Widhalm J.R."/>
            <person name="Wisecaver J.H."/>
        </authorList>
    </citation>
    <scope>NUCLEOTIDE SEQUENCE</scope>
    <source>
        <strain evidence="3">ECLA1</strain>
    </source>
</reference>
<name>A0AAE0XM43_9GAST</name>
<feature type="region of interest" description="Disordered" evidence="1">
    <location>
        <begin position="70"/>
        <end position="91"/>
    </location>
</feature>
<evidence type="ECO:0000256" key="1">
    <source>
        <dbReference type="SAM" id="MobiDB-lite"/>
    </source>
</evidence>
<feature type="compositionally biased region" description="Polar residues" evidence="1">
    <location>
        <begin position="582"/>
        <end position="596"/>
    </location>
</feature>
<dbReference type="EMBL" id="JAWDGP010008052">
    <property type="protein sequence ID" value="KAK3696203.1"/>
    <property type="molecule type" value="Genomic_DNA"/>
</dbReference>
<proteinExistence type="predicted"/>
<dbReference type="GO" id="GO:0008380">
    <property type="term" value="P:RNA splicing"/>
    <property type="evidence" value="ECO:0007669"/>
    <property type="project" value="InterPro"/>
</dbReference>
<dbReference type="InterPro" id="IPR013957">
    <property type="entry name" value="SNRNP27"/>
</dbReference>
<dbReference type="AlphaFoldDB" id="A0AAE0XM43"/>
<keyword evidence="4" id="KW-1185">Reference proteome</keyword>
<feature type="compositionally biased region" description="Polar residues" evidence="1">
    <location>
        <begin position="342"/>
        <end position="362"/>
    </location>
</feature>
<evidence type="ECO:0000313" key="3">
    <source>
        <dbReference type="EMBL" id="KAK3696203.1"/>
    </source>
</evidence>
<feature type="compositionally biased region" description="Acidic residues" evidence="1">
    <location>
        <begin position="489"/>
        <end position="498"/>
    </location>
</feature>
<feature type="region of interest" description="Disordered" evidence="1">
    <location>
        <begin position="469"/>
        <end position="498"/>
    </location>
</feature>
<feature type="domain" description="U4/U6.U5 small nuclear ribonucleoprotein 27kDa protein" evidence="2">
    <location>
        <begin position="496"/>
        <end position="532"/>
    </location>
</feature>
<evidence type="ECO:0000313" key="4">
    <source>
        <dbReference type="Proteomes" id="UP001283361"/>
    </source>
</evidence>
<feature type="compositionally biased region" description="Basic and acidic residues" evidence="1">
    <location>
        <begin position="530"/>
        <end position="539"/>
    </location>
</feature>
<dbReference type="Pfam" id="PF08648">
    <property type="entry name" value="SNRNP27"/>
    <property type="match status" value="1"/>
</dbReference>
<protein>
    <recommendedName>
        <fullName evidence="2">U4/U6.U5 small nuclear ribonucleoprotein 27kDa protein domain-containing protein</fullName>
    </recommendedName>
</protein>
<evidence type="ECO:0000259" key="2">
    <source>
        <dbReference type="Pfam" id="PF08648"/>
    </source>
</evidence>
<gene>
    <name evidence="3" type="ORF">RRG08_027646</name>
</gene>
<sequence length="596" mass="65464">MSCKHAKYVDIQFRLDRSRSTYFIWSISIFQGLRPGHDWNPMASDLELWFIESAMQASFYNYGSATSASNQSNDTIDDQGTWQQPDPVQNTSLQQDSVYYTGVISGAPQSYFTDNASGNASAMGGIYARGAKANSSKSPKFASGNVDMSQTQSNAQFGNTVTQFMASNQFQDNAIGPFNNNSTEAGFYGYSGDQYITNSGNGIMSNNYNNMGLIMGDNNERTTMVNTSMGMGSNSGMGNNSSGGTTMENSGDNMGINSMGMGNSGNGQNLSLVNNAGYKGGGMYMGPGRNYDDPRGHNLGMTGNMVNTSHSYNNDYDSYNNDFYVYGNNNPNHGNYRGRGNRFQNQPRNSNPSSRGHVNNMSHGDWKSGYRNKFGPDLYRRGGRLFNSSAHHHDKEMSRGSYGYHSNYMGGKGFAGGDKSITIHLNAAYYNKWCYLRKHYNKRDNDLAEHLLDIHDKQCNGCKEKNEIKKPARKRKVSDGKEETTTTNESEEELTEEEMQMKKLMGFAGFKSTKGSKPKDTSFSTVDCTKNSKDVERQESVTSSSLTPEERKAMAHLGGFSVFTKGDADNAAPVGFGAPAVNFTSMSDSELSSTNS</sequence>